<dbReference type="InterPro" id="IPR036291">
    <property type="entry name" value="NAD(P)-bd_dom_sf"/>
</dbReference>
<dbReference type="Gene3D" id="3.40.50.720">
    <property type="entry name" value="NAD(P)-binding Rossmann-like Domain"/>
    <property type="match status" value="1"/>
</dbReference>
<gene>
    <name evidence="2" type="ORF">THAR02_07261</name>
</gene>
<protein>
    <recommendedName>
        <fullName evidence="1">NAD-dependent epimerase/dehydratase domain-containing protein</fullName>
    </recommendedName>
</protein>
<sequence length="348" mass="38274">MSQVKVLLTGASGYIGGSVLQVLLDDFGKDIAISALVRSIASRDGVLELGATPIHFDGLHDIETIKRVASEHDVVISCASSLDEPSCLALIEGLGIRKQTTEKDVFYIHTSGTSNFGDHPITQPESKDIKIRTDKDDNYGWEKEHSEAWITRKVDVTITDAGERLGVNTVIVNPPLIYGQGTGPGNRRSIQIPALIGVSLHEKEAIVLGSGEGLWNVAHISDVAEFYSLILKRYIEGKPIQYGKNGYYFLENGETSWLGISKRIGEVGFSQGLLKSKEPKAIQPEDFAKALNISFLNPYMAEVIWSSNARISAVKSREIGWEPRMAITDFYNSFDLEIEEIVKSGPKH</sequence>
<reference evidence="3" key="1">
    <citation type="journal article" date="2015" name="Genome Announc.">
        <title>Draft whole-genome sequence of the biocontrol agent Trichoderma harzianum T6776.</title>
        <authorList>
            <person name="Baroncelli R."/>
            <person name="Piaggeschi G."/>
            <person name="Fiorini L."/>
            <person name="Bertolini E."/>
            <person name="Zapparata A."/>
            <person name="Pe M.E."/>
            <person name="Sarrocco S."/>
            <person name="Vannacci G."/>
        </authorList>
    </citation>
    <scope>NUCLEOTIDE SEQUENCE [LARGE SCALE GENOMIC DNA]</scope>
    <source>
        <strain evidence="3">T6776</strain>
    </source>
</reference>
<dbReference type="GO" id="GO:0005737">
    <property type="term" value="C:cytoplasm"/>
    <property type="evidence" value="ECO:0007669"/>
    <property type="project" value="TreeGrafter"/>
</dbReference>
<comment type="caution">
    <text evidence="2">The sequence shown here is derived from an EMBL/GenBank/DDBJ whole genome shotgun (WGS) entry which is preliminary data.</text>
</comment>
<evidence type="ECO:0000313" key="3">
    <source>
        <dbReference type="Proteomes" id="UP000034112"/>
    </source>
</evidence>
<name>A0A0F9XJK5_TRIHA</name>
<proteinExistence type="predicted"/>
<dbReference type="OrthoDB" id="10262413at2759"/>
<organism evidence="2 3">
    <name type="scientific">Trichoderma harzianum</name>
    <name type="common">Hypocrea lixii</name>
    <dbReference type="NCBI Taxonomy" id="5544"/>
    <lineage>
        <taxon>Eukaryota</taxon>
        <taxon>Fungi</taxon>
        <taxon>Dikarya</taxon>
        <taxon>Ascomycota</taxon>
        <taxon>Pezizomycotina</taxon>
        <taxon>Sordariomycetes</taxon>
        <taxon>Hypocreomycetidae</taxon>
        <taxon>Hypocreales</taxon>
        <taxon>Hypocreaceae</taxon>
        <taxon>Trichoderma</taxon>
    </lineage>
</organism>
<feature type="domain" description="NAD-dependent epimerase/dehydratase" evidence="1">
    <location>
        <begin position="6"/>
        <end position="237"/>
    </location>
</feature>
<dbReference type="InterPro" id="IPR001509">
    <property type="entry name" value="Epimerase_deHydtase"/>
</dbReference>
<dbReference type="GO" id="GO:0004029">
    <property type="term" value="F:aldehyde dehydrogenase (NAD+) activity"/>
    <property type="evidence" value="ECO:0007669"/>
    <property type="project" value="TreeGrafter"/>
</dbReference>
<dbReference type="Proteomes" id="UP000034112">
    <property type="component" value="Unassembled WGS sequence"/>
</dbReference>
<dbReference type="SUPFAM" id="SSF51735">
    <property type="entry name" value="NAD(P)-binding Rossmann-fold domains"/>
    <property type="match status" value="1"/>
</dbReference>
<dbReference type="OMA" id="EHSHREF"/>
<dbReference type="AlphaFoldDB" id="A0A0F9XJK5"/>
<evidence type="ECO:0000313" key="2">
    <source>
        <dbReference type="EMBL" id="KKP00633.1"/>
    </source>
</evidence>
<dbReference type="PANTHER" id="PTHR48079">
    <property type="entry name" value="PROTEIN YEEZ"/>
    <property type="match status" value="1"/>
</dbReference>
<dbReference type="Pfam" id="PF01370">
    <property type="entry name" value="Epimerase"/>
    <property type="match status" value="1"/>
</dbReference>
<dbReference type="EMBL" id="JOKZ01000240">
    <property type="protein sequence ID" value="KKP00633.1"/>
    <property type="molecule type" value="Genomic_DNA"/>
</dbReference>
<dbReference type="PANTHER" id="PTHR48079:SF6">
    <property type="entry name" value="NAD(P)-BINDING DOMAIN-CONTAINING PROTEIN-RELATED"/>
    <property type="match status" value="1"/>
</dbReference>
<accession>A0A0F9XJK5</accession>
<dbReference type="InterPro" id="IPR051783">
    <property type="entry name" value="NAD(P)-dependent_oxidoreduct"/>
</dbReference>
<evidence type="ECO:0000259" key="1">
    <source>
        <dbReference type="Pfam" id="PF01370"/>
    </source>
</evidence>